<protein>
    <recommendedName>
        <fullName evidence="4">Lipoprotein</fullName>
    </recommendedName>
</protein>
<dbReference type="AlphaFoldDB" id="A0A1H9BRE2"/>
<evidence type="ECO:0000256" key="1">
    <source>
        <dbReference type="SAM" id="SignalP"/>
    </source>
</evidence>
<dbReference type="InParanoid" id="A0A1H9BRE2"/>
<dbReference type="EMBL" id="FOFB01000003">
    <property type="protein sequence ID" value="SEP91133.1"/>
    <property type="molecule type" value="Genomic_DNA"/>
</dbReference>
<name>A0A1H9BRE2_9BACT</name>
<dbReference type="RefSeq" id="WP_090165746.1">
    <property type="nucleotide sequence ID" value="NZ_FOFB01000003.1"/>
</dbReference>
<keyword evidence="3" id="KW-1185">Reference proteome</keyword>
<evidence type="ECO:0000313" key="2">
    <source>
        <dbReference type="EMBL" id="SEP91133.1"/>
    </source>
</evidence>
<reference evidence="3" key="1">
    <citation type="submission" date="2016-10" db="EMBL/GenBank/DDBJ databases">
        <authorList>
            <person name="Varghese N."/>
            <person name="Submissions S."/>
        </authorList>
    </citation>
    <scope>NUCLEOTIDE SEQUENCE [LARGE SCALE GENOMIC DNA]</scope>
    <source>
        <strain evidence="3">DSM 24740</strain>
    </source>
</reference>
<evidence type="ECO:0008006" key="4">
    <source>
        <dbReference type="Google" id="ProtNLM"/>
    </source>
</evidence>
<feature type="signal peptide" evidence="1">
    <location>
        <begin position="1"/>
        <end position="18"/>
    </location>
</feature>
<organism evidence="2 3">
    <name type="scientific">Neolewinella agarilytica</name>
    <dbReference type="NCBI Taxonomy" id="478744"/>
    <lineage>
        <taxon>Bacteria</taxon>
        <taxon>Pseudomonadati</taxon>
        <taxon>Bacteroidota</taxon>
        <taxon>Saprospiria</taxon>
        <taxon>Saprospirales</taxon>
        <taxon>Lewinellaceae</taxon>
        <taxon>Neolewinella</taxon>
    </lineage>
</organism>
<gene>
    <name evidence="2" type="ORF">SAMN05444359_103222</name>
</gene>
<accession>A0A1H9BRE2</accession>
<dbReference type="PROSITE" id="PS51257">
    <property type="entry name" value="PROKAR_LIPOPROTEIN"/>
    <property type="match status" value="1"/>
</dbReference>
<feature type="chain" id="PRO_5011605677" description="Lipoprotein" evidence="1">
    <location>
        <begin position="19"/>
        <end position="172"/>
    </location>
</feature>
<proteinExistence type="predicted"/>
<dbReference type="Proteomes" id="UP000199021">
    <property type="component" value="Unassembled WGS sequence"/>
</dbReference>
<evidence type="ECO:0000313" key="3">
    <source>
        <dbReference type="Proteomes" id="UP000199021"/>
    </source>
</evidence>
<keyword evidence="1" id="KW-0732">Signal</keyword>
<sequence length="172" mass="19132">MKRLLYFLGVSFFLTLFACEPATTDFSPVEEPANITLEDMDLSKLPINMELNATFEYGHADRDQLNSLLDELAEDLFNDAGEKLSWIEISVQDHRTTVWGGVDSGFSTKAKGCREDGWTTAGAELCRSKECVRERLEEAYEAAGNISPGQCIDTRTERRTLGAAVCYKVGDC</sequence>